<evidence type="ECO:0000259" key="14">
    <source>
        <dbReference type="PROSITE" id="PS51747"/>
    </source>
</evidence>
<feature type="binding site" evidence="12">
    <location>
        <position position="92"/>
    </location>
    <ligand>
        <name>Zn(2+)</name>
        <dbReference type="ChEBI" id="CHEBI:29105"/>
        <note>catalytic</note>
    </ligand>
</feature>
<dbReference type="GO" id="GO:0008270">
    <property type="term" value="F:zinc ion binding"/>
    <property type="evidence" value="ECO:0007669"/>
    <property type="project" value="UniProtKB-UniRule"/>
</dbReference>
<evidence type="ECO:0000256" key="7">
    <source>
        <dbReference type="ARBA" id="ARBA00022833"/>
    </source>
</evidence>
<comment type="caution">
    <text evidence="15">The sequence shown here is derived from an EMBL/GenBank/DDBJ whole genome shotgun (WGS) entry which is preliminary data.</text>
</comment>
<evidence type="ECO:0000256" key="12">
    <source>
        <dbReference type="PIRSR" id="PIRSR606262-3"/>
    </source>
</evidence>
<dbReference type="Proteomes" id="UP000695562">
    <property type="component" value="Unassembled WGS sequence"/>
</dbReference>
<dbReference type="InterPro" id="IPR006262">
    <property type="entry name" value="Cyt_deam_tetra"/>
</dbReference>
<comment type="catalytic activity">
    <reaction evidence="9 13">
        <text>cytidine + H2O + H(+) = uridine + NH4(+)</text>
        <dbReference type="Rhea" id="RHEA:16069"/>
        <dbReference type="ChEBI" id="CHEBI:15377"/>
        <dbReference type="ChEBI" id="CHEBI:15378"/>
        <dbReference type="ChEBI" id="CHEBI:16704"/>
        <dbReference type="ChEBI" id="CHEBI:17562"/>
        <dbReference type="ChEBI" id="CHEBI:28938"/>
        <dbReference type="EC" id="3.5.4.5"/>
    </reaction>
</comment>
<accession>A0A8J4UV32</accession>
<dbReference type="CDD" id="cd01283">
    <property type="entry name" value="cytidine_deaminase"/>
    <property type="match status" value="1"/>
</dbReference>
<reference evidence="15" key="1">
    <citation type="submission" date="2020-01" db="EMBL/GenBank/DDBJ databases">
        <title>Development of genomics and gene disruption for Polysphondylium violaceum indicates a role for the polyketide synthase stlB in stalk morphogenesis.</title>
        <authorList>
            <person name="Narita B."/>
            <person name="Kawabe Y."/>
            <person name="Kin K."/>
            <person name="Saito T."/>
            <person name="Gibbs R."/>
            <person name="Kuspa A."/>
            <person name="Muzny D."/>
            <person name="Queller D."/>
            <person name="Richards S."/>
            <person name="Strassman J."/>
            <person name="Sucgang R."/>
            <person name="Worley K."/>
            <person name="Schaap P."/>
        </authorList>
    </citation>
    <scope>NUCLEOTIDE SEQUENCE</scope>
    <source>
        <strain evidence="15">QSvi11</strain>
    </source>
</reference>
<evidence type="ECO:0000256" key="13">
    <source>
        <dbReference type="RuleBase" id="RU364006"/>
    </source>
</evidence>
<dbReference type="PANTHER" id="PTHR11644:SF2">
    <property type="entry name" value="CYTIDINE DEAMINASE"/>
    <property type="match status" value="1"/>
</dbReference>
<evidence type="ECO:0000256" key="4">
    <source>
        <dbReference type="ARBA" id="ARBA00012783"/>
    </source>
</evidence>
<evidence type="ECO:0000313" key="15">
    <source>
        <dbReference type="EMBL" id="KAF2076201.1"/>
    </source>
</evidence>
<dbReference type="OrthoDB" id="414540at2759"/>
<dbReference type="Gene3D" id="3.40.140.10">
    <property type="entry name" value="Cytidine Deaminase, domain 2"/>
    <property type="match status" value="1"/>
</dbReference>
<evidence type="ECO:0000313" key="16">
    <source>
        <dbReference type="Proteomes" id="UP000695562"/>
    </source>
</evidence>
<dbReference type="NCBIfam" id="NF004064">
    <property type="entry name" value="PRK05578.1"/>
    <property type="match status" value="1"/>
</dbReference>
<dbReference type="PANTHER" id="PTHR11644">
    <property type="entry name" value="CYTIDINE DEAMINASE"/>
    <property type="match status" value="1"/>
</dbReference>
<dbReference type="InterPro" id="IPR016193">
    <property type="entry name" value="Cytidine_deaminase-like"/>
</dbReference>
<feature type="domain" description="CMP/dCMP-type deaminase" evidence="14">
    <location>
        <begin position="6"/>
        <end position="132"/>
    </location>
</feature>
<comment type="similarity">
    <text evidence="3 13">Belongs to the cytidine and deoxycytidylate deaminase family.</text>
</comment>
<evidence type="ECO:0000256" key="9">
    <source>
        <dbReference type="ARBA" id="ARBA00049558"/>
    </source>
</evidence>
<keyword evidence="6 13" id="KW-0378">Hydrolase</keyword>
<dbReference type="NCBIfam" id="TIGR01354">
    <property type="entry name" value="cyt_deam_tetra"/>
    <property type="match status" value="1"/>
</dbReference>
<dbReference type="EC" id="3.5.4.5" evidence="4 13"/>
<evidence type="ECO:0000256" key="5">
    <source>
        <dbReference type="ARBA" id="ARBA00022723"/>
    </source>
</evidence>
<feature type="binding site" evidence="11">
    <location>
        <begin position="47"/>
        <end position="53"/>
    </location>
    <ligand>
        <name>substrate</name>
    </ligand>
</feature>
<comment type="cofactor">
    <cofactor evidence="1 12 13">
        <name>Zn(2+)</name>
        <dbReference type="ChEBI" id="CHEBI:29105"/>
    </cofactor>
</comment>
<gene>
    <name evidence="15" type="ORF">CYY_002501</name>
</gene>
<evidence type="ECO:0000256" key="10">
    <source>
        <dbReference type="PIRSR" id="PIRSR606262-1"/>
    </source>
</evidence>
<feature type="binding site" evidence="12">
    <location>
        <position position="95"/>
    </location>
    <ligand>
        <name>Zn(2+)</name>
        <dbReference type="ChEBI" id="CHEBI:29105"/>
        <note>catalytic</note>
    </ligand>
</feature>
<dbReference type="SUPFAM" id="SSF53927">
    <property type="entry name" value="Cytidine deaminase-like"/>
    <property type="match status" value="1"/>
</dbReference>
<keyword evidence="5 12" id="KW-0479">Metal-binding</keyword>
<evidence type="ECO:0000256" key="8">
    <source>
        <dbReference type="ARBA" id="ARBA00032005"/>
    </source>
</evidence>
<dbReference type="GO" id="GO:0004126">
    <property type="term" value="F:cytidine deaminase activity"/>
    <property type="evidence" value="ECO:0007669"/>
    <property type="project" value="UniProtKB-UniRule"/>
</dbReference>
<evidence type="ECO:0000256" key="3">
    <source>
        <dbReference type="ARBA" id="ARBA00006576"/>
    </source>
</evidence>
<evidence type="ECO:0000256" key="6">
    <source>
        <dbReference type="ARBA" id="ARBA00022801"/>
    </source>
</evidence>
<dbReference type="InterPro" id="IPR050202">
    <property type="entry name" value="Cyt/Deoxycyt_deaminase"/>
</dbReference>
<comment type="catalytic activity">
    <reaction evidence="13">
        <text>2'-deoxycytidine + H2O + H(+) = 2'-deoxyuridine + NH4(+)</text>
        <dbReference type="Rhea" id="RHEA:13433"/>
        <dbReference type="ChEBI" id="CHEBI:15377"/>
        <dbReference type="ChEBI" id="CHEBI:15378"/>
        <dbReference type="ChEBI" id="CHEBI:15698"/>
        <dbReference type="ChEBI" id="CHEBI:16450"/>
        <dbReference type="ChEBI" id="CHEBI:28938"/>
        <dbReference type="EC" id="3.5.4.5"/>
    </reaction>
</comment>
<dbReference type="InterPro" id="IPR002125">
    <property type="entry name" value="CMP_dCMP_dom"/>
</dbReference>
<proteinExistence type="inferred from homology"/>
<keyword evidence="16" id="KW-1185">Reference proteome</keyword>
<dbReference type="EMBL" id="AJWJ01000069">
    <property type="protein sequence ID" value="KAF2076201.1"/>
    <property type="molecule type" value="Genomic_DNA"/>
</dbReference>
<dbReference type="GO" id="GO:0005829">
    <property type="term" value="C:cytosol"/>
    <property type="evidence" value="ECO:0007669"/>
    <property type="project" value="TreeGrafter"/>
</dbReference>
<evidence type="ECO:0000256" key="11">
    <source>
        <dbReference type="PIRSR" id="PIRSR606262-2"/>
    </source>
</evidence>
<dbReference type="GO" id="GO:0072527">
    <property type="term" value="P:pyrimidine-containing compound metabolic process"/>
    <property type="evidence" value="ECO:0007669"/>
    <property type="project" value="UniProtKB-ARBA"/>
</dbReference>
<name>A0A8J4UV32_9MYCE</name>
<comment type="function">
    <text evidence="2 13">This enzyme scavenges exogenous and endogenous cytidine and 2'-deoxycytidine for UMP synthesis.</text>
</comment>
<dbReference type="GO" id="GO:0055086">
    <property type="term" value="P:nucleobase-containing small molecule metabolic process"/>
    <property type="evidence" value="ECO:0007669"/>
    <property type="project" value="UniProtKB-ARBA"/>
</dbReference>
<keyword evidence="7 12" id="KW-0862">Zinc</keyword>
<dbReference type="PROSITE" id="PS51747">
    <property type="entry name" value="CYT_DCMP_DEAMINASES_2"/>
    <property type="match status" value="1"/>
</dbReference>
<evidence type="ECO:0000256" key="2">
    <source>
        <dbReference type="ARBA" id="ARBA00003949"/>
    </source>
</evidence>
<sequence>MKISQEELKQLVDAAIDIKKHCYAPYSNFRVGAALLGEDGKIYTGVNVENCSYGLTICAERTAYTKAVSEGCKKFKAIVVSSDVEDKFITPCGACRQFAIEFGDFDVVCVKPDRTMSASTTLEMLPGFFLELPKDSAKN</sequence>
<dbReference type="FunFam" id="3.40.140.10:FF:000008">
    <property type="entry name" value="Cytidine deaminase"/>
    <property type="match status" value="1"/>
</dbReference>
<dbReference type="Pfam" id="PF00383">
    <property type="entry name" value="dCMP_cyt_deam_1"/>
    <property type="match status" value="1"/>
</dbReference>
<organism evidence="15 16">
    <name type="scientific">Polysphondylium violaceum</name>
    <dbReference type="NCBI Taxonomy" id="133409"/>
    <lineage>
        <taxon>Eukaryota</taxon>
        <taxon>Amoebozoa</taxon>
        <taxon>Evosea</taxon>
        <taxon>Eumycetozoa</taxon>
        <taxon>Dictyostelia</taxon>
        <taxon>Dictyosteliales</taxon>
        <taxon>Dictyosteliaceae</taxon>
        <taxon>Polysphondylium</taxon>
    </lineage>
</organism>
<evidence type="ECO:0000256" key="1">
    <source>
        <dbReference type="ARBA" id="ARBA00001947"/>
    </source>
</evidence>
<feature type="binding site" evidence="12">
    <location>
        <position position="58"/>
    </location>
    <ligand>
        <name>Zn(2+)</name>
        <dbReference type="ChEBI" id="CHEBI:29105"/>
        <note>catalytic</note>
    </ligand>
</feature>
<protein>
    <recommendedName>
        <fullName evidence="4 13">Cytidine deaminase</fullName>
        <ecNumber evidence="4 13">3.5.4.5</ecNumber>
    </recommendedName>
    <alternativeName>
        <fullName evidence="8 13">Cytidine aminohydrolase</fullName>
    </alternativeName>
</protein>
<dbReference type="AlphaFoldDB" id="A0A8J4UV32"/>
<feature type="active site" description="Proton donor" evidence="10">
    <location>
        <position position="60"/>
    </location>
</feature>